<accession>A0AAV7P7R8</accession>
<sequence>ACSTDCATHINSPLTISQVCHCKACVCSFTASSTWHLKVPAKPKIPLFLQVTPEVGP</sequence>
<feature type="non-terminal residue" evidence="1">
    <location>
        <position position="1"/>
    </location>
</feature>
<evidence type="ECO:0000313" key="2">
    <source>
        <dbReference type="Proteomes" id="UP001066276"/>
    </source>
</evidence>
<gene>
    <name evidence="1" type="ORF">NDU88_002832</name>
</gene>
<protein>
    <submittedName>
        <fullName evidence="1">Uncharacterized protein</fullName>
    </submittedName>
</protein>
<proteinExistence type="predicted"/>
<organism evidence="1 2">
    <name type="scientific">Pleurodeles waltl</name>
    <name type="common">Iberian ribbed newt</name>
    <dbReference type="NCBI Taxonomy" id="8319"/>
    <lineage>
        <taxon>Eukaryota</taxon>
        <taxon>Metazoa</taxon>
        <taxon>Chordata</taxon>
        <taxon>Craniata</taxon>
        <taxon>Vertebrata</taxon>
        <taxon>Euteleostomi</taxon>
        <taxon>Amphibia</taxon>
        <taxon>Batrachia</taxon>
        <taxon>Caudata</taxon>
        <taxon>Salamandroidea</taxon>
        <taxon>Salamandridae</taxon>
        <taxon>Pleurodelinae</taxon>
        <taxon>Pleurodeles</taxon>
    </lineage>
</organism>
<comment type="caution">
    <text evidence="1">The sequence shown here is derived from an EMBL/GenBank/DDBJ whole genome shotgun (WGS) entry which is preliminary data.</text>
</comment>
<dbReference type="EMBL" id="JANPWB010000011">
    <property type="protein sequence ID" value="KAJ1124371.1"/>
    <property type="molecule type" value="Genomic_DNA"/>
</dbReference>
<name>A0AAV7P7R8_PLEWA</name>
<keyword evidence="2" id="KW-1185">Reference proteome</keyword>
<reference evidence="1" key="1">
    <citation type="journal article" date="2022" name="bioRxiv">
        <title>Sequencing and chromosome-scale assembly of the giantPleurodeles waltlgenome.</title>
        <authorList>
            <person name="Brown T."/>
            <person name="Elewa A."/>
            <person name="Iarovenko S."/>
            <person name="Subramanian E."/>
            <person name="Araus A.J."/>
            <person name="Petzold A."/>
            <person name="Susuki M."/>
            <person name="Suzuki K.-i.T."/>
            <person name="Hayashi T."/>
            <person name="Toyoda A."/>
            <person name="Oliveira C."/>
            <person name="Osipova E."/>
            <person name="Leigh N.D."/>
            <person name="Simon A."/>
            <person name="Yun M.H."/>
        </authorList>
    </citation>
    <scope>NUCLEOTIDE SEQUENCE</scope>
    <source>
        <strain evidence="1">20211129_DDA</strain>
        <tissue evidence="1">Liver</tissue>
    </source>
</reference>
<evidence type="ECO:0000313" key="1">
    <source>
        <dbReference type="EMBL" id="KAJ1124371.1"/>
    </source>
</evidence>
<dbReference type="AlphaFoldDB" id="A0AAV7P7R8"/>
<feature type="non-terminal residue" evidence="1">
    <location>
        <position position="57"/>
    </location>
</feature>
<dbReference type="Proteomes" id="UP001066276">
    <property type="component" value="Chromosome 7"/>
</dbReference>